<dbReference type="Gene3D" id="2.60.120.1570">
    <property type="entry name" value="Peptide-N-glycosidase F, N-terminal domain"/>
    <property type="match status" value="1"/>
</dbReference>
<dbReference type="InterPro" id="IPR015197">
    <property type="entry name" value="PngaseF_C"/>
</dbReference>
<keyword evidence="4" id="KW-1185">Reference proteome</keyword>
<protein>
    <submittedName>
        <fullName evidence="3">GLPGLI family protein</fullName>
    </submittedName>
</protein>
<dbReference type="Proteomes" id="UP000198757">
    <property type="component" value="Unassembled WGS sequence"/>
</dbReference>
<feature type="domain" description="Peptide-N-glycosidase F N-terminal" evidence="2">
    <location>
        <begin position="250"/>
        <end position="428"/>
    </location>
</feature>
<evidence type="ECO:0000256" key="1">
    <source>
        <dbReference type="ARBA" id="ARBA00023157"/>
    </source>
</evidence>
<accession>A0A1G6JPT3</accession>
<dbReference type="SMART" id="SM01290">
    <property type="entry name" value="N-glycanase_N"/>
    <property type="match status" value="1"/>
</dbReference>
<dbReference type="Gene3D" id="2.60.120.230">
    <property type="match status" value="1"/>
</dbReference>
<name>A0A1G6JPT3_NIADE</name>
<evidence type="ECO:0000313" key="3">
    <source>
        <dbReference type="EMBL" id="SDC20734.1"/>
    </source>
</evidence>
<dbReference type="EMBL" id="FMZO01000001">
    <property type="protein sequence ID" value="SDC20734.1"/>
    <property type="molecule type" value="Genomic_DNA"/>
</dbReference>
<evidence type="ECO:0000313" key="4">
    <source>
        <dbReference type="Proteomes" id="UP000198757"/>
    </source>
</evidence>
<dbReference type="InterPro" id="IPR014784">
    <property type="entry name" value="Cu2_ascorb_mOase-like_C"/>
</dbReference>
<dbReference type="Pfam" id="PF09112">
    <property type="entry name" value="N-glycanase_N"/>
    <property type="match status" value="1"/>
</dbReference>
<dbReference type="InterPro" id="IPR043022">
    <property type="entry name" value="PngaseF_N_sf"/>
</dbReference>
<dbReference type="Pfam" id="PF22252">
    <property type="entry name" value="PNGase_F-II_N"/>
    <property type="match status" value="1"/>
</dbReference>
<proteinExistence type="predicted"/>
<dbReference type="InterPro" id="IPR015196">
    <property type="entry name" value="PngaseF_N"/>
</dbReference>
<gene>
    <name evidence="3" type="ORF">SAMN04487894_101601</name>
</gene>
<dbReference type="SUPFAM" id="SSF49742">
    <property type="entry name" value="PHM/PNGase F"/>
    <property type="match status" value="1"/>
</dbReference>
<dbReference type="Pfam" id="PF09113">
    <property type="entry name" value="N-glycanase_C"/>
    <property type="match status" value="1"/>
</dbReference>
<keyword evidence="1" id="KW-1015">Disulfide bond</keyword>
<sequence length="598" mass="66321">MQSGFAAHFAPEQYAASVSQIQTETTGQVVIFAPLNSIMMKMNVFLLVALLTGVSMPGNAQVAFTDNPVYKITYGTSFNGKTPERQNKIWVFAGPQQTLLTTEKDFTGKATYPFELSMINRPANRQELFAFLNEQEAMAASDTALRTQHFELLNETKEILGYRCKKAKTVVNSNTIELWYTDQLPVKGAPTPLGQNLGLVLEQIRNGNNSIRAEKIEKQKPVLPAFLARKTLQTDLLSYRDAIWNSRFTTIPLFTNQVINFSDTSRSTGDVMRFANGTVVVKKIKIPVLDSGCNIFLDLLEQSNGDAYDRTGTVFLIPTGKKQSFLDGLKNGAKTLPVYTNGNGKNYQGVAATTDYAPPLELMRFFTPFGIKQFNHIQLKGKQWQEAVPYRQDITDFAAALNNREVYIGVFIGNYDKGGHKITARLTIHKGGPDKQQQQILPLFNTLNIMEMAGQEYATMFDNEKGLTVNFRINAPLKNAHLLYTTTGHGGWGNGDEFVPKKNTILLNGKIIFDLVPWRQDCGTYRLFNPASGNFSNGLSSSDLSRSNWCPGTVTNPFRISLGDLEAGEYTLQVTIPQGKPEGSSFSAWNVSGVLVAD</sequence>
<organism evidence="3 4">
    <name type="scientific">Niabella drilacis (strain DSM 25811 / CCM 8410 / CCUG 62505 / LMG 26954 / E90)</name>
    <dbReference type="NCBI Taxonomy" id="1285928"/>
    <lineage>
        <taxon>Bacteria</taxon>
        <taxon>Pseudomonadati</taxon>
        <taxon>Bacteroidota</taxon>
        <taxon>Chitinophagia</taxon>
        <taxon>Chitinophagales</taxon>
        <taxon>Chitinophagaceae</taxon>
        <taxon>Niabella</taxon>
    </lineage>
</organism>
<dbReference type="GO" id="GO:0016715">
    <property type="term" value="F:oxidoreductase activity, acting on paired donors, with incorporation or reduction of molecular oxygen, reduced ascorbate as one donor, and incorporation of one atom of oxygen"/>
    <property type="evidence" value="ECO:0007669"/>
    <property type="project" value="InterPro"/>
</dbReference>
<dbReference type="AlphaFoldDB" id="A0A1G6JPT3"/>
<reference evidence="4" key="1">
    <citation type="submission" date="2016-10" db="EMBL/GenBank/DDBJ databases">
        <authorList>
            <person name="Varghese N."/>
            <person name="Submissions S."/>
        </authorList>
    </citation>
    <scope>NUCLEOTIDE SEQUENCE [LARGE SCALE GENOMIC DNA]</scope>
    <source>
        <strain evidence="4">DSM 25811 / CCM 8410 / LMG 26954 / E90</strain>
    </source>
</reference>
<dbReference type="InterPro" id="IPR008977">
    <property type="entry name" value="PHM/PNGase_F_dom_sf"/>
</dbReference>
<dbReference type="STRING" id="1285928.SAMN04487894_101601"/>
<evidence type="ECO:0000259" key="2">
    <source>
        <dbReference type="SMART" id="SM01290"/>
    </source>
</evidence>